<evidence type="ECO:0000259" key="3">
    <source>
        <dbReference type="Pfam" id="PF00264"/>
    </source>
</evidence>
<evidence type="ECO:0000313" key="5">
    <source>
        <dbReference type="Proteomes" id="UP000799324"/>
    </source>
</evidence>
<dbReference type="SUPFAM" id="SSF48056">
    <property type="entry name" value="Di-copper centre-containing domain"/>
    <property type="match status" value="1"/>
</dbReference>
<proteinExistence type="predicted"/>
<sequence>MILIHDRNTLGADTQRSYLKAVECLHFKNPSREFDPANGTLGLFRIDDYIKVLLTEGYLTAFSGLHLHWQRVLLHIYEQELREECGYNGTLPYWDFSRFAPNITADPIFKGNTSLGGDGQVVGYPSHVGHGDVSINYFTHNYIIPPGSGGGCVQNPPATHGISTYPLAWPDNANSPNSTFDHSYLTRNPRCITRDLNAFTSHALTYNFVEKAIACDTYACLLDSINGSPKGTILPIEIAARATVGGLQLDPYIAASDPLWWLLAANVDRLWALWQGQNPNVDQRFNEVTGTKSPWMSNVTMPVALSDTLYYGALQGNKTQIRLVKDGKSTIEGHLCYRYSEPLKN</sequence>
<evidence type="ECO:0000313" key="4">
    <source>
        <dbReference type="EMBL" id="KAF2662003.1"/>
    </source>
</evidence>
<evidence type="ECO:0000256" key="2">
    <source>
        <dbReference type="ARBA" id="ARBA00023002"/>
    </source>
</evidence>
<dbReference type="GO" id="GO:0016491">
    <property type="term" value="F:oxidoreductase activity"/>
    <property type="evidence" value="ECO:0007669"/>
    <property type="project" value="UniProtKB-KW"/>
</dbReference>
<dbReference type="OrthoDB" id="6132182at2759"/>
<organism evidence="4 5">
    <name type="scientific">Lophiostoma macrostomum CBS 122681</name>
    <dbReference type="NCBI Taxonomy" id="1314788"/>
    <lineage>
        <taxon>Eukaryota</taxon>
        <taxon>Fungi</taxon>
        <taxon>Dikarya</taxon>
        <taxon>Ascomycota</taxon>
        <taxon>Pezizomycotina</taxon>
        <taxon>Dothideomycetes</taxon>
        <taxon>Pleosporomycetidae</taxon>
        <taxon>Pleosporales</taxon>
        <taxon>Lophiostomataceae</taxon>
        <taxon>Lophiostoma</taxon>
    </lineage>
</organism>
<dbReference type="GO" id="GO:0046872">
    <property type="term" value="F:metal ion binding"/>
    <property type="evidence" value="ECO:0007669"/>
    <property type="project" value="UniProtKB-KW"/>
</dbReference>
<dbReference type="InterPro" id="IPR008922">
    <property type="entry name" value="Di-copper_centre_dom_sf"/>
</dbReference>
<dbReference type="InterPro" id="IPR002227">
    <property type="entry name" value="Tyrosinase_Cu-bd"/>
</dbReference>
<keyword evidence="5" id="KW-1185">Reference proteome</keyword>
<protein>
    <submittedName>
        <fullName evidence="4">Di-copper centre-containing protein</fullName>
    </submittedName>
</protein>
<feature type="domain" description="Tyrosinase copper-binding" evidence="3">
    <location>
        <begin position="63"/>
        <end position="276"/>
    </location>
</feature>
<keyword evidence="2" id="KW-0560">Oxidoreductase</keyword>
<dbReference type="Proteomes" id="UP000799324">
    <property type="component" value="Unassembled WGS sequence"/>
</dbReference>
<accession>A0A6A6TSU5</accession>
<dbReference type="EMBL" id="MU004291">
    <property type="protein sequence ID" value="KAF2662003.1"/>
    <property type="molecule type" value="Genomic_DNA"/>
</dbReference>
<dbReference type="PANTHER" id="PTHR11474:SF125">
    <property type="entry name" value="N-ACETYL-6-HYDROXYTRYPTOPHAN OXIDASE IVOB-RELATED"/>
    <property type="match status" value="1"/>
</dbReference>
<dbReference type="Gene3D" id="1.10.1280.10">
    <property type="entry name" value="Di-copper center containing domain from catechol oxidase"/>
    <property type="match status" value="1"/>
</dbReference>
<dbReference type="AlphaFoldDB" id="A0A6A6TSU5"/>
<gene>
    <name evidence="4" type="ORF">K491DRAFT_586333</name>
</gene>
<dbReference type="InterPro" id="IPR050316">
    <property type="entry name" value="Tyrosinase/Hemocyanin"/>
</dbReference>
<name>A0A6A6TSU5_9PLEO</name>
<evidence type="ECO:0000256" key="1">
    <source>
        <dbReference type="ARBA" id="ARBA00022723"/>
    </source>
</evidence>
<dbReference type="Pfam" id="PF00264">
    <property type="entry name" value="Tyrosinase"/>
    <property type="match status" value="1"/>
</dbReference>
<reference evidence="4" key="1">
    <citation type="journal article" date="2020" name="Stud. Mycol.">
        <title>101 Dothideomycetes genomes: a test case for predicting lifestyles and emergence of pathogens.</title>
        <authorList>
            <person name="Haridas S."/>
            <person name="Albert R."/>
            <person name="Binder M."/>
            <person name="Bloem J."/>
            <person name="Labutti K."/>
            <person name="Salamov A."/>
            <person name="Andreopoulos B."/>
            <person name="Baker S."/>
            <person name="Barry K."/>
            <person name="Bills G."/>
            <person name="Bluhm B."/>
            <person name="Cannon C."/>
            <person name="Castanera R."/>
            <person name="Culley D."/>
            <person name="Daum C."/>
            <person name="Ezra D."/>
            <person name="Gonzalez J."/>
            <person name="Henrissat B."/>
            <person name="Kuo A."/>
            <person name="Liang C."/>
            <person name="Lipzen A."/>
            <person name="Lutzoni F."/>
            <person name="Magnuson J."/>
            <person name="Mondo S."/>
            <person name="Nolan M."/>
            <person name="Ohm R."/>
            <person name="Pangilinan J."/>
            <person name="Park H.-J."/>
            <person name="Ramirez L."/>
            <person name="Alfaro M."/>
            <person name="Sun H."/>
            <person name="Tritt A."/>
            <person name="Yoshinaga Y."/>
            <person name="Zwiers L.-H."/>
            <person name="Turgeon B."/>
            <person name="Goodwin S."/>
            <person name="Spatafora J."/>
            <person name="Crous P."/>
            <person name="Grigoriev I."/>
        </authorList>
    </citation>
    <scope>NUCLEOTIDE SEQUENCE</scope>
    <source>
        <strain evidence="4">CBS 122681</strain>
    </source>
</reference>
<dbReference type="PANTHER" id="PTHR11474">
    <property type="entry name" value="TYROSINASE FAMILY MEMBER"/>
    <property type="match status" value="1"/>
</dbReference>
<keyword evidence="1" id="KW-0479">Metal-binding</keyword>